<evidence type="ECO:0000313" key="2">
    <source>
        <dbReference type="EMBL" id="TFK50569.1"/>
    </source>
</evidence>
<protein>
    <submittedName>
        <fullName evidence="2">Uncharacterized protein</fullName>
    </submittedName>
</protein>
<sequence length="149" mass="15737">MSSDTVPPGRAPAKPATNLGRTAPGAPKRPAAPTKSSPSKRRPAYMLHPSALQMTPVKVLRVPSFVNGLKTEIPEYFKAGQLGVDFDACVQDFESAFDDDDEGDDEELCLPRLPKALETVIKPANLANNTTVSEAKSSESGAAAEATKA</sequence>
<evidence type="ECO:0000256" key="1">
    <source>
        <dbReference type="SAM" id="MobiDB-lite"/>
    </source>
</evidence>
<feature type="region of interest" description="Disordered" evidence="1">
    <location>
        <begin position="129"/>
        <end position="149"/>
    </location>
</feature>
<reference evidence="2 3" key="1">
    <citation type="journal article" date="2019" name="Nat. Ecol. Evol.">
        <title>Megaphylogeny resolves global patterns of mushroom evolution.</title>
        <authorList>
            <person name="Varga T."/>
            <person name="Krizsan K."/>
            <person name="Foldi C."/>
            <person name="Dima B."/>
            <person name="Sanchez-Garcia M."/>
            <person name="Sanchez-Ramirez S."/>
            <person name="Szollosi G.J."/>
            <person name="Szarkandi J.G."/>
            <person name="Papp V."/>
            <person name="Albert L."/>
            <person name="Andreopoulos W."/>
            <person name="Angelini C."/>
            <person name="Antonin V."/>
            <person name="Barry K.W."/>
            <person name="Bougher N.L."/>
            <person name="Buchanan P."/>
            <person name="Buyck B."/>
            <person name="Bense V."/>
            <person name="Catcheside P."/>
            <person name="Chovatia M."/>
            <person name="Cooper J."/>
            <person name="Damon W."/>
            <person name="Desjardin D."/>
            <person name="Finy P."/>
            <person name="Geml J."/>
            <person name="Haridas S."/>
            <person name="Hughes K."/>
            <person name="Justo A."/>
            <person name="Karasinski D."/>
            <person name="Kautmanova I."/>
            <person name="Kiss B."/>
            <person name="Kocsube S."/>
            <person name="Kotiranta H."/>
            <person name="LaButti K.M."/>
            <person name="Lechner B.E."/>
            <person name="Liimatainen K."/>
            <person name="Lipzen A."/>
            <person name="Lukacs Z."/>
            <person name="Mihaltcheva S."/>
            <person name="Morgado L.N."/>
            <person name="Niskanen T."/>
            <person name="Noordeloos M.E."/>
            <person name="Ohm R.A."/>
            <person name="Ortiz-Santana B."/>
            <person name="Ovrebo C."/>
            <person name="Racz N."/>
            <person name="Riley R."/>
            <person name="Savchenko A."/>
            <person name="Shiryaev A."/>
            <person name="Soop K."/>
            <person name="Spirin V."/>
            <person name="Szebenyi C."/>
            <person name="Tomsovsky M."/>
            <person name="Tulloss R.E."/>
            <person name="Uehling J."/>
            <person name="Grigoriev I.V."/>
            <person name="Vagvolgyi C."/>
            <person name="Papp T."/>
            <person name="Martin F.M."/>
            <person name="Miettinen O."/>
            <person name="Hibbett D.S."/>
            <person name="Nagy L.G."/>
        </authorList>
    </citation>
    <scope>NUCLEOTIDE SEQUENCE [LARGE SCALE GENOMIC DNA]</scope>
    <source>
        <strain evidence="2 3">OMC1185</strain>
    </source>
</reference>
<dbReference type="AlphaFoldDB" id="A0A5C3MYJ7"/>
<dbReference type="Proteomes" id="UP000305948">
    <property type="component" value="Unassembled WGS sequence"/>
</dbReference>
<feature type="compositionally biased region" description="Low complexity" evidence="1">
    <location>
        <begin position="133"/>
        <end position="149"/>
    </location>
</feature>
<dbReference type="EMBL" id="ML213513">
    <property type="protein sequence ID" value="TFK50569.1"/>
    <property type="molecule type" value="Genomic_DNA"/>
</dbReference>
<evidence type="ECO:0000313" key="3">
    <source>
        <dbReference type="Proteomes" id="UP000305948"/>
    </source>
</evidence>
<name>A0A5C3MYJ7_9AGAM</name>
<keyword evidence="3" id="KW-1185">Reference proteome</keyword>
<gene>
    <name evidence="2" type="ORF">OE88DRAFT_1661050</name>
</gene>
<proteinExistence type="predicted"/>
<feature type="region of interest" description="Disordered" evidence="1">
    <location>
        <begin position="1"/>
        <end position="45"/>
    </location>
</feature>
<organism evidence="2 3">
    <name type="scientific">Heliocybe sulcata</name>
    <dbReference type="NCBI Taxonomy" id="5364"/>
    <lineage>
        <taxon>Eukaryota</taxon>
        <taxon>Fungi</taxon>
        <taxon>Dikarya</taxon>
        <taxon>Basidiomycota</taxon>
        <taxon>Agaricomycotina</taxon>
        <taxon>Agaricomycetes</taxon>
        <taxon>Gloeophyllales</taxon>
        <taxon>Gloeophyllaceae</taxon>
        <taxon>Heliocybe</taxon>
    </lineage>
</organism>
<accession>A0A5C3MYJ7</accession>